<feature type="binding site" evidence="13">
    <location>
        <position position="60"/>
    </location>
    <ligand>
        <name>[4Fe-4S] cluster</name>
        <dbReference type="ChEBI" id="CHEBI:49883"/>
        <note>4Fe-4S-S-AdoMet</note>
    </ligand>
</feature>
<dbReference type="InterPro" id="IPR002684">
    <property type="entry name" value="Biotin_synth/BioAB"/>
</dbReference>
<evidence type="ECO:0000256" key="1">
    <source>
        <dbReference type="ARBA" id="ARBA00004942"/>
    </source>
</evidence>
<dbReference type="InterPro" id="IPR010722">
    <property type="entry name" value="BATS_dom"/>
</dbReference>
<sequence>MPEALIRHDWTREEVGALFALPFNELLHRAHAVHREHHDPNAVQVSTLLSIKTGGCPEDCAYCPQAARYDTGVQAQKLMDVDDVLERAKAAKAAGASRFCMGAAWRGPKDRDIPKVAEIVRAVKGLGLETCATLGLLGDGHARQLKDAGLDYYNHNIDTAPEFYGEIIHTREYQDRLQTLEQVRDAGLKTCCGGIVGMGETRAQRAGLLQALANLPEHPHSVPINQLVPVPGTPLGNAEKLDPFEFVRTIAVARILMPLSIVRLSAGRQQMDDAVQALCFYAGAGSIFYGEKLLITGNPDTEHDRALFRRLDLHAMEVVEEAGTVHADIMEAAPAGCGHGCGCSAAA</sequence>
<keyword evidence="8 13" id="KW-0479">Metal-binding</keyword>
<feature type="binding site" evidence="13">
    <location>
        <position position="263"/>
    </location>
    <ligand>
        <name>[2Fe-2S] cluster</name>
        <dbReference type="ChEBI" id="CHEBI:190135"/>
    </ligand>
</feature>
<evidence type="ECO:0000256" key="2">
    <source>
        <dbReference type="ARBA" id="ARBA00010765"/>
    </source>
</evidence>
<feature type="binding site" evidence="13">
    <location>
        <position position="131"/>
    </location>
    <ligand>
        <name>[2Fe-2S] cluster</name>
        <dbReference type="ChEBI" id="CHEBI:190135"/>
    </ligand>
</feature>
<evidence type="ECO:0000256" key="5">
    <source>
        <dbReference type="ARBA" id="ARBA00022679"/>
    </source>
</evidence>
<organism evidence="15 16">
    <name type="scientific">Dorcoceras hygrometricum</name>
    <dbReference type="NCBI Taxonomy" id="472368"/>
    <lineage>
        <taxon>Eukaryota</taxon>
        <taxon>Viridiplantae</taxon>
        <taxon>Streptophyta</taxon>
        <taxon>Embryophyta</taxon>
        <taxon>Tracheophyta</taxon>
        <taxon>Spermatophyta</taxon>
        <taxon>Magnoliopsida</taxon>
        <taxon>eudicotyledons</taxon>
        <taxon>Gunneridae</taxon>
        <taxon>Pentapetalae</taxon>
        <taxon>asterids</taxon>
        <taxon>lamiids</taxon>
        <taxon>Lamiales</taxon>
        <taxon>Gesneriaceae</taxon>
        <taxon>Didymocarpoideae</taxon>
        <taxon>Trichosporeae</taxon>
        <taxon>Loxocarpinae</taxon>
        <taxon>Dorcoceras</taxon>
    </lineage>
</organism>
<feature type="binding site" evidence="13">
    <location>
        <position position="191"/>
    </location>
    <ligand>
        <name>[2Fe-2S] cluster</name>
        <dbReference type="ChEBI" id="CHEBI:190135"/>
    </ligand>
</feature>
<dbReference type="CDD" id="cd01335">
    <property type="entry name" value="Radical_SAM"/>
    <property type="match status" value="1"/>
</dbReference>
<comment type="cofactor">
    <cofactor evidence="13">
        <name>[2Fe-2S] cluster</name>
        <dbReference type="ChEBI" id="CHEBI:190135"/>
    </cofactor>
    <text evidence="13">Binds 1 [2Fe-2S] cluster. The cluster is coordinated with 3 cysteines and 1 arginine.</text>
</comment>
<dbReference type="GO" id="GO:0046872">
    <property type="term" value="F:metal ion binding"/>
    <property type="evidence" value="ECO:0007669"/>
    <property type="project" value="UniProtKB-KW"/>
</dbReference>
<keyword evidence="7 13" id="KW-0001">2Fe-2S</keyword>
<feature type="binding site" evidence="13">
    <location>
        <position position="100"/>
    </location>
    <ligand>
        <name>[2Fe-2S] cluster</name>
        <dbReference type="ChEBI" id="CHEBI:190135"/>
    </ligand>
</feature>
<keyword evidence="9" id="KW-0093">Biotin biosynthesis</keyword>
<dbReference type="SFLD" id="SFLDS00029">
    <property type="entry name" value="Radical_SAM"/>
    <property type="match status" value="1"/>
</dbReference>
<keyword evidence="11 13" id="KW-0411">Iron-sulfur</keyword>
<dbReference type="SMART" id="SM00729">
    <property type="entry name" value="Elp3"/>
    <property type="match status" value="1"/>
</dbReference>
<dbReference type="InterPro" id="IPR013785">
    <property type="entry name" value="Aldolase_TIM"/>
</dbReference>
<reference evidence="15 16" key="1">
    <citation type="journal article" date="2015" name="Proc. Natl. Acad. Sci. U.S.A.">
        <title>The resurrection genome of Boea hygrometrica: A blueprint for survival of dehydration.</title>
        <authorList>
            <person name="Xiao L."/>
            <person name="Yang G."/>
            <person name="Zhang L."/>
            <person name="Yang X."/>
            <person name="Zhao S."/>
            <person name="Ji Z."/>
            <person name="Zhou Q."/>
            <person name="Hu M."/>
            <person name="Wang Y."/>
            <person name="Chen M."/>
            <person name="Xu Y."/>
            <person name="Jin H."/>
            <person name="Xiao X."/>
            <person name="Hu G."/>
            <person name="Bao F."/>
            <person name="Hu Y."/>
            <person name="Wan P."/>
            <person name="Li L."/>
            <person name="Deng X."/>
            <person name="Kuang T."/>
            <person name="Xiang C."/>
            <person name="Zhu J.K."/>
            <person name="Oliver M.J."/>
            <person name="He Y."/>
        </authorList>
    </citation>
    <scope>NUCLEOTIDE SEQUENCE [LARGE SCALE GENOMIC DNA]</scope>
    <source>
        <strain evidence="16">cv. XS01</strain>
    </source>
</reference>
<evidence type="ECO:0000256" key="10">
    <source>
        <dbReference type="ARBA" id="ARBA00023004"/>
    </source>
</evidence>
<dbReference type="PIRSF" id="PIRSF001619">
    <property type="entry name" value="Biotin_synth"/>
    <property type="match status" value="1"/>
</dbReference>
<dbReference type="GO" id="GO:0051537">
    <property type="term" value="F:2 iron, 2 sulfur cluster binding"/>
    <property type="evidence" value="ECO:0007669"/>
    <property type="project" value="UniProtKB-KW"/>
</dbReference>
<evidence type="ECO:0000256" key="9">
    <source>
        <dbReference type="ARBA" id="ARBA00022756"/>
    </source>
</evidence>
<evidence type="ECO:0000256" key="7">
    <source>
        <dbReference type="ARBA" id="ARBA00022714"/>
    </source>
</evidence>
<dbReference type="Proteomes" id="UP000250235">
    <property type="component" value="Unassembled WGS sequence"/>
</dbReference>
<comment type="cofactor">
    <cofactor evidence="13">
        <name>[4Fe-4S] cluster</name>
        <dbReference type="ChEBI" id="CHEBI:49883"/>
    </cofactor>
    <text evidence="13">Binds 1 [4Fe-4S] cluster. The cluster is coordinated with 3 cysteines and an exchangeable S-adenosyl-L-methionine.</text>
</comment>
<accession>A0A2Z7CCV7</accession>
<dbReference type="EC" id="2.8.1.6" evidence="3"/>
<evidence type="ECO:0000313" key="16">
    <source>
        <dbReference type="Proteomes" id="UP000250235"/>
    </source>
</evidence>
<dbReference type="EMBL" id="KQ998100">
    <property type="protein sequence ID" value="KZV43561.1"/>
    <property type="molecule type" value="Genomic_DNA"/>
</dbReference>
<evidence type="ECO:0000256" key="4">
    <source>
        <dbReference type="ARBA" id="ARBA00022485"/>
    </source>
</evidence>
<evidence type="ECO:0000256" key="6">
    <source>
        <dbReference type="ARBA" id="ARBA00022691"/>
    </source>
</evidence>
<evidence type="ECO:0000313" key="15">
    <source>
        <dbReference type="EMBL" id="KZV43561.1"/>
    </source>
</evidence>
<dbReference type="NCBIfam" id="TIGR00433">
    <property type="entry name" value="bioB"/>
    <property type="match status" value="1"/>
</dbReference>
<proteinExistence type="inferred from homology"/>
<dbReference type="AlphaFoldDB" id="A0A2Z7CCV7"/>
<dbReference type="Gene3D" id="3.20.20.70">
    <property type="entry name" value="Aldolase class I"/>
    <property type="match status" value="1"/>
</dbReference>
<dbReference type="SMART" id="SM00876">
    <property type="entry name" value="BATS"/>
    <property type="match status" value="1"/>
</dbReference>
<dbReference type="SFLD" id="SFLDG01060">
    <property type="entry name" value="BATS_domain_containing"/>
    <property type="match status" value="1"/>
</dbReference>
<gene>
    <name evidence="15" type="ORF">F511_08049</name>
</gene>
<dbReference type="InterPro" id="IPR006638">
    <property type="entry name" value="Elp3/MiaA/NifB-like_rSAM"/>
</dbReference>
<dbReference type="PANTHER" id="PTHR22976:SF2">
    <property type="entry name" value="BIOTIN SYNTHASE, MITOCHONDRIAL"/>
    <property type="match status" value="1"/>
</dbReference>
<dbReference type="GO" id="GO:0009102">
    <property type="term" value="P:biotin biosynthetic process"/>
    <property type="evidence" value="ECO:0007669"/>
    <property type="project" value="UniProtKB-UniPathway"/>
</dbReference>
<dbReference type="Pfam" id="PF06968">
    <property type="entry name" value="BATS"/>
    <property type="match status" value="1"/>
</dbReference>
<dbReference type="GO" id="GO:0004076">
    <property type="term" value="F:biotin synthase activity"/>
    <property type="evidence" value="ECO:0007669"/>
    <property type="project" value="UniProtKB-EC"/>
</dbReference>
<evidence type="ECO:0000256" key="8">
    <source>
        <dbReference type="ARBA" id="ARBA00022723"/>
    </source>
</evidence>
<evidence type="ECO:0000256" key="12">
    <source>
        <dbReference type="ARBA" id="ARBA00034078"/>
    </source>
</evidence>
<keyword evidence="16" id="KW-1185">Reference proteome</keyword>
<evidence type="ECO:0000256" key="3">
    <source>
        <dbReference type="ARBA" id="ARBA00012236"/>
    </source>
</evidence>
<dbReference type="InterPro" id="IPR058240">
    <property type="entry name" value="rSAM_sf"/>
</dbReference>
<feature type="binding site" evidence="13">
    <location>
        <position position="63"/>
    </location>
    <ligand>
        <name>[4Fe-4S] cluster</name>
        <dbReference type="ChEBI" id="CHEBI:49883"/>
        <note>4Fe-4S-S-AdoMet</note>
    </ligand>
</feature>
<dbReference type="PROSITE" id="PS51918">
    <property type="entry name" value="RADICAL_SAM"/>
    <property type="match status" value="1"/>
</dbReference>
<dbReference type="InterPro" id="IPR024177">
    <property type="entry name" value="Biotin_synthase"/>
</dbReference>
<dbReference type="SFLD" id="SFLDF00272">
    <property type="entry name" value="biotin_synthase"/>
    <property type="match status" value="1"/>
</dbReference>
<dbReference type="SFLD" id="SFLDG01278">
    <property type="entry name" value="biotin_synthase_like"/>
    <property type="match status" value="1"/>
</dbReference>
<dbReference type="HAMAP" id="MF_01694">
    <property type="entry name" value="BioB"/>
    <property type="match status" value="1"/>
</dbReference>
<evidence type="ECO:0000256" key="13">
    <source>
        <dbReference type="PIRSR" id="PIRSR001619-1"/>
    </source>
</evidence>
<dbReference type="PANTHER" id="PTHR22976">
    <property type="entry name" value="BIOTIN SYNTHASE"/>
    <property type="match status" value="1"/>
</dbReference>
<comment type="pathway">
    <text evidence="1">Cofactor biosynthesis; biotin biosynthesis; biotin from 7,8-diaminononanoate: step 2/2.</text>
</comment>
<comment type="cofactor">
    <cofactor evidence="12">
        <name>[2Fe-2S] cluster</name>
        <dbReference type="ChEBI" id="CHEBI:190135"/>
    </cofactor>
</comment>
<dbReference type="FunFam" id="3.20.20.70:FF:000011">
    <property type="entry name" value="Biotin synthase"/>
    <property type="match status" value="1"/>
</dbReference>
<dbReference type="OrthoDB" id="2414104at2759"/>
<dbReference type="UniPathway" id="UPA00078">
    <property type="reaction ID" value="UER00162"/>
</dbReference>
<keyword evidence="4 13" id="KW-0004">4Fe-4S</keyword>
<comment type="similarity">
    <text evidence="2">Belongs to the radical SAM superfamily. Biotin synthase family.</text>
</comment>
<feature type="binding site" evidence="13">
    <location>
        <position position="56"/>
    </location>
    <ligand>
        <name>[4Fe-4S] cluster</name>
        <dbReference type="ChEBI" id="CHEBI:49883"/>
        <note>4Fe-4S-S-AdoMet</note>
    </ligand>
</feature>
<protein>
    <recommendedName>
        <fullName evidence="3">biotin synthase</fullName>
        <ecNumber evidence="3">2.8.1.6</ecNumber>
    </recommendedName>
</protein>
<dbReference type="SUPFAM" id="SSF102114">
    <property type="entry name" value="Radical SAM enzymes"/>
    <property type="match status" value="1"/>
</dbReference>
<dbReference type="GO" id="GO:0051539">
    <property type="term" value="F:4 iron, 4 sulfur cluster binding"/>
    <property type="evidence" value="ECO:0007669"/>
    <property type="project" value="UniProtKB-KW"/>
</dbReference>
<dbReference type="Pfam" id="PF04055">
    <property type="entry name" value="Radical_SAM"/>
    <property type="match status" value="1"/>
</dbReference>
<keyword evidence="10 13" id="KW-0408">Iron</keyword>
<keyword evidence="5" id="KW-0808">Transferase</keyword>
<evidence type="ECO:0000256" key="11">
    <source>
        <dbReference type="ARBA" id="ARBA00023014"/>
    </source>
</evidence>
<dbReference type="InterPro" id="IPR007197">
    <property type="entry name" value="rSAM"/>
</dbReference>
<keyword evidence="6 13" id="KW-0949">S-adenosyl-L-methionine</keyword>
<evidence type="ECO:0000259" key="14">
    <source>
        <dbReference type="PROSITE" id="PS51918"/>
    </source>
</evidence>
<feature type="domain" description="Radical SAM core" evidence="14">
    <location>
        <begin position="41"/>
        <end position="268"/>
    </location>
</feature>
<name>A0A2Z7CCV7_9LAMI</name>